<dbReference type="AlphaFoldDB" id="A0AAU7NPJ0"/>
<evidence type="ECO:0000313" key="3">
    <source>
        <dbReference type="Proteomes" id="UP001225378"/>
    </source>
</evidence>
<dbReference type="KEGG" id="mech:Q9L42_010895"/>
<name>A0AAU7NPJ0_9GAMM</name>
<dbReference type="RefSeq" id="WP_349431066.1">
    <property type="nucleotide sequence ID" value="NZ_CP157743.1"/>
</dbReference>
<accession>A0AAU7NPJ0</accession>
<keyword evidence="1" id="KW-1133">Transmembrane helix</keyword>
<reference evidence="2 3" key="1">
    <citation type="journal article" date="2024" name="Microbiology">
        <title>Methylomarinum rosea sp. nov., a novel halophilic methanotrophic bacterium from the hypersaline Lake Elton.</title>
        <authorList>
            <person name="Suleimanov R.Z."/>
            <person name="Oshkin I.Y."/>
            <person name="Danilova O.V."/>
            <person name="Suzina N.E."/>
            <person name="Dedysh S.N."/>
        </authorList>
    </citation>
    <scope>NUCLEOTIDE SEQUENCE [LARGE SCALE GENOMIC DNA]</scope>
    <source>
        <strain evidence="2 3">Ch1-1</strain>
    </source>
</reference>
<evidence type="ECO:0008006" key="4">
    <source>
        <dbReference type="Google" id="ProtNLM"/>
    </source>
</evidence>
<dbReference type="Proteomes" id="UP001225378">
    <property type="component" value="Chromosome"/>
</dbReference>
<gene>
    <name evidence="2" type="ORF">Q9L42_010895</name>
</gene>
<sequence length="412" mass="47736">MTLMLTAILVASWFFIWCFIIIGRYRNEIASYWKEPVLKFPVLIFESDDWGAGPLIQFRSLARISSILSKYVDKYEHHPVMTIGVVLSVPDSEKIRQAEFKKYKEIRLDHPVFSPINKALIDGLDQGVFDLQLHGMAHYWPDNLMRALVSDEQIRHWLDQDKFPQTETLPSVLQSRWVNAEQLPTSPLSQDEIDKAVDEEVGFFKQLFGFYPKVAVPPTFVWDLSVERSWKRHNIEYLVTPGQCFNGRDKEGKPNGARQKIVNGQLSDSGLIYMVRNDYFEPSLGHTSDMAINTLMKNTELGQPTLLETHRFNFIQDDDATKNAIAELEKVISGALAKYPELMFLSTHELADKLASKNENFIERSFGARLFVCMDRLWANQSIKKWLYISGLFVPLLLFLNVRKKTWNQRMY</sequence>
<protein>
    <recommendedName>
        <fullName evidence="4">Glycosyl hydrolase</fullName>
    </recommendedName>
</protein>
<organism evidence="2 3">
    <name type="scientific">Methylomarinum roseum</name>
    <dbReference type="NCBI Taxonomy" id="3067653"/>
    <lineage>
        <taxon>Bacteria</taxon>
        <taxon>Pseudomonadati</taxon>
        <taxon>Pseudomonadota</taxon>
        <taxon>Gammaproteobacteria</taxon>
        <taxon>Methylococcales</taxon>
        <taxon>Methylococcaceae</taxon>
        <taxon>Methylomarinum</taxon>
    </lineage>
</organism>
<keyword evidence="3" id="KW-1185">Reference proteome</keyword>
<proteinExistence type="predicted"/>
<evidence type="ECO:0000256" key="1">
    <source>
        <dbReference type="SAM" id="Phobius"/>
    </source>
</evidence>
<feature type="transmembrane region" description="Helical" evidence="1">
    <location>
        <begin position="386"/>
        <end position="402"/>
    </location>
</feature>
<evidence type="ECO:0000313" key="2">
    <source>
        <dbReference type="EMBL" id="XBS18883.1"/>
    </source>
</evidence>
<dbReference type="EMBL" id="CP157743">
    <property type="protein sequence ID" value="XBS18883.1"/>
    <property type="molecule type" value="Genomic_DNA"/>
</dbReference>
<keyword evidence="1" id="KW-0812">Transmembrane</keyword>
<keyword evidence="1" id="KW-0472">Membrane</keyword>